<evidence type="ECO:0000256" key="4">
    <source>
        <dbReference type="ARBA" id="ARBA00023163"/>
    </source>
</evidence>
<dbReference type="EMBL" id="JAOVZO020000019">
    <property type="protein sequence ID" value="MDC8014678.1"/>
    <property type="molecule type" value="Genomic_DNA"/>
</dbReference>
<dbReference type="GO" id="GO:0003677">
    <property type="term" value="F:DNA binding"/>
    <property type="evidence" value="ECO:0007669"/>
    <property type="project" value="UniProtKB-KW"/>
</dbReference>
<accession>A0A9X3YPU5</accession>
<evidence type="ECO:0000313" key="5">
    <source>
        <dbReference type="EMBL" id="MDC8014678.1"/>
    </source>
</evidence>
<evidence type="ECO:0000256" key="2">
    <source>
        <dbReference type="ARBA" id="ARBA00023015"/>
    </source>
</evidence>
<organism evidence="5 6">
    <name type="scientific">Tahibacter soli</name>
    <dbReference type="NCBI Taxonomy" id="2983605"/>
    <lineage>
        <taxon>Bacteria</taxon>
        <taxon>Pseudomonadati</taxon>
        <taxon>Pseudomonadota</taxon>
        <taxon>Gammaproteobacteria</taxon>
        <taxon>Lysobacterales</taxon>
        <taxon>Rhodanobacteraceae</taxon>
        <taxon>Tahibacter</taxon>
    </lineage>
</organism>
<dbReference type="PIRSF" id="PIRSF019455">
    <property type="entry name" value="CopR_AtkY"/>
    <property type="match status" value="1"/>
</dbReference>
<dbReference type="Gene3D" id="1.10.10.10">
    <property type="entry name" value="Winged helix-like DNA-binding domain superfamily/Winged helix DNA-binding domain"/>
    <property type="match status" value="1"/>
</dbReference>
<gene>
    <name evidence="5" type="ORF">OD750_019205</name>
</gene>
<keyword evidence="4" id="KW-0804">Transcription</keyword>
<sequence length="130" mass="14416">MARPPSTTLTKSEHAILDVLWHKGEASVRDVADELSRHKPAAYTTVLTMLGVLHKKGLVTHRQDGRAFIYRAAITREQARKRALSELLAQFFDGSPNVLAQHLVAEHEIDRAELEALRRKVDAAGAKGKS</sequence>
<comment type="similarity">
    <text evidence="1">Belongs to the BlaI transcriptional regulatory family.</text>
</comment>
<reference evidence="5" key="1">
    <citation type="submission" date="2023-02" db="EMBL/GenBank/DDBJ databases">
        <title>Tahibacter soli sp. nov. isolated from soil.</title>
        <authorList>
            <person name="Baek J.H."/>
            <person name="Lee J.K."/>
            <person name="Choi D.G."/>
            <person name="Jeon C.O."/>
        </authorList>
    </citation>
    <scope>NUCLEOTIDE SEQUENCE</scope>
    <source>
        <strain evidence="5">BL</strain>
    </source>
</reference>
<dbReference type="InterPro" id="IPR036388">
    <property type="entry name" value="WH-like_DNA-bd_sf"/>
</dbReference>
<keyword evidence="2" id="KW-0805">Transcription regulation</keyword>
<dbReference type="InterPro" id="IPR005650">
    <property type="entry name" value="BlaI_family"/>
</dbReference>
<keyword evidence="3" id="KW-0238">DNA-binding</keyword>
<dbReference type="InterPro" id="IPR036390">
    <property type="entry name" value="WH_DNA-bd_sf"/>
</dbReference>
<dbReference type="RefSeq" id="WP_263541078.1">
    <property type="nucleotide sequence ID" value="NZ_JAOVZO020000019.1"/>
</dbReference>
<comment type="caution">
    <text evidence="5">The sequence shown here is derived from an EMBL/GenBank/DDBJ whole genome shotgun (WGS) entry which is preliminary data.</text>
</comment>
<evidence type="ECO:0000256" key="1">
    <source>
        <dbReference type="ARBA" id="ARBA00011046"/>
    </source>
</evidence>
<proteinExistence type="inferred from homology"/>
<keyword evidence="6" id="KW-1185">Reference proteome</keyword>
<dbReference type="Pfam" id="PF03965">
    <property type="entry name" value="Penicillinase_R"/>
    <property type="match status" value="1"/>
</dbReference>
<dbReference type="AlphaFoldDB" id="A0A9X3YPU5"/>
<evidence type="ECO:0000256" key="3">
    <source>
        <dbReference type="ARBA" id="ARBA00023125"/>
    </source>
</evidence>
<name>A0A9X3YPU5_9GAMM</name>
<dbReference type="GO" id="GO:0045892">
    <property type="term" value="P:negative regulation of DNA-templated transcription"/>
    <property type="evidence" value="ECO:0007669"/>
    <property type="project" value="InterPro"/>
</dbReference>
<dbReference type="SUPFAM" id="SSF46785">
    <property type="entry name" value="Winged helix' DNA-binding domain"/>
    <property type="match status" value="1"/>
</dbReference>
<evidence type="ECO:0000313" key="6">
    <source>
        <dbReference type="Proteomes" id="UP001139971"/>
    </source>
</evidence>
<dbReference type="Gene3D" id="1.10.4040.10">
    <property type="entry name" value="Penicillinase repressor domain"/>
    <property type="match status" value="1"/>
</dbReference>
<protein>
    <submittedName>
        <fullName evidence="5">BlaI/MecI/CopY family transcriptional regulator</fullName>
    </submittedName>
</protein>
<dbReference type="Proteomes" id="UP001139971">
    <property type="component" value="Unassembled WGS sequence"/>
</dbReference>